<proteinExistence type="inferred from homology"/>
<evidence type="ECO:0000256" key="4">
    <source>
        <dbReference type="SAM" id="MobiDB-lite"/>
    </source>
</evidence>
<feature type="region of interest" description="Disordered" evidence="4">
    <location>
        <begin position="225"/>
        <end position="244"/>
    </location>
</feature>
<dbReference type="Pfam" id="PF05701">
    <property type="entry name" value="WEMBL"/>
    <property type="match status" value="1"/>
</dbReference>
<accession>A0AAV3NN00</accession>
<sequence length="638" mass="72221">MLCPEIVSEEVLEVNTSSDSMSTGGYEERQEIGSVKAAIDFYKGKMPMKQQSNYSEKQPPSKTGELHRARRKSGLLQDARGVADSVKSQAERELLSAKKTVKEMKKKIEESNLSAKAQIEAMEKLQKTKRGARRNHPIALKGDEDPLYNEVMRELEKEKHELSNLKTNMASLLEEKRRAEKERETLDGKAQYHMNLVKALTNEVEKCNEEHVLVELARLEAAKERKDIESQRQEAEQKHSARMEETRKKINSMIKETRHIEELQRLLGLTSSEANVLGKELNEFREIDKRIQRVQPSYTDLLLSTTEELEAAKKKLDSRKAESIQLMDSMDSLRNKIKAIMEESERLSKKEAKTELTMQNLNSKLLRGKAKIEAVSASREKAELIVSNLSTTLEKYESEAEAFENDRIVTTEKAAAYKSEVESIESEIDLAEEKFQAALEELKSVRSSEAKSLQNLKSLTQKTMQDRASASLHSSTITISAFEYEYLTGSAERAADIANKKIAAAEAWVEALKTSEKEILMKTKSAQNGIESREKENQGVTRTDQLLSGNNNFEPHIENSRPNAENMEEFNNQLTMSRKSITGKMKLIQARQGNLQKSISPAVRARPASFSIKRRPKVMPNLAKFLSGKGVHENLQAM</sequence>
<comment type="caution">
    <text evidence="5">The sequence shown here is derived from an EMBL/GenBank/DDBJ whole genome shotgun (WGS) entry which is preliminary data.</text>
</comment>
<feature type="region of interest" description="Disordered" evidence="4">
    <location>
        <begin position="528"/>
        <end position="560"/>
    </location>
</feature>
<evidence type="ECO:0000313" key="6">
    <source>
        <dbReference type="Proteomes" id="UP001454036"/>
    </source>
</evidence>
<dbReference type="GO" id="GO:0009904">
    <property type="term" value="P:chloroplast accumulation movement"/>
    <property type="evidence" value="ECO:0007669"/>
    <property type="project" value="TreeGrafter"/>
</dbReference>
<organism evidence="5 6">
    <name type="scientific">Lithospermum erythrorhizon</name>
    <name type="common">Purple gromwell</name>
    <name type="synonym">Lithospermum officinale var. erythrorhizon</name>
    <dbReference type="NCBI Taxonomy" id="34254"/>
    <lineage>
        <taxon>Eukaryota</taxon>
        <taxon>Viridiplantae</taxon>
        <taxon>Streptophyta</taxon>
        <taxon>Embryophyta</taxon>
        <taxon>Tracheophyta</taxon>
        <taxon>Spermatophyta</taxon>
        <taxon>Magnoliopsida</taxon>
        <taxon>eudicotyledons</taxon>
        <taxon>Gunneridae</taxon>
        <taxon>Pentapetalae</taxon>
        <taxon>asterids</taxon>
        <taxon>lamiids</taxon>
        <taxon>Boraginales</taxon>
        <taxon>Boraginaceae</taxon>
        <taxon>Boraginoideae</taxon>
        <taxon>Lithospermeae</taxon>
        <taxon>Lithospermum</taxon>
    </lineage>
</organism>
<keyword evidence="6" id="KW-1185">Reference proteome</keyword>
<evidence type="ECO:0000256" key="1">
    <source>
        <dbReference type="ARBA" id="ARBA00005485"/>
    </source>
</evidence>
<dbReference type="GO" id="GO:0009903">
    <property type="term" value="P:chloroplast avoidance movement"/>
    <property type="evidence" value="ECO:0007669"/>
    <property type="project" value="TreeGrafter"/>
</dbReference>
<dbReference type="PANTHER" id="PTHR32054">
    <property type="entry name" value="HEAVY CHAIN, PUTATIVE, EXPRESSED-RELATED-RELATED"/>
    <property type="match status" value="1"/>
</dbReference>
<evidence type="ECO:0000256" key="2">
    <source>
        <dbReference type="ARBA" id="ARBA00023054"/>
    </source>
</evidence>
<name>A0AAV3NN00_LITER</name>
<feature type="region of interest" description="Disordered" evidence="4">
    <location>
        <begin position="46"/>
        <end position="88"/>
    </location>
</feature>
<reference evidence="5 6" key="1">
    <citation type="submission" date="2024-01" db="EMBL/GenBank/DDBJ databases">
        <title>The complete chloroplast genome sequence of Lithospermum erythrorhizon: insights into the phylogenetic relationship among Boraginaceae species and the maternal lineages of purple gromwells.</title>
        <authorList>
            <person name="Okada T."/>
            <person name="Watanabe K."/>
        </authorList>
    </citation>
    <scope>NUCLEOTIDE SEQUENCE [LARGE SCALE GENOMIC DNA]</scope>
</reference>
<dbReference type="PANTHER" id="PTHR32054:SF2">
    <property type="entry name" value="PROTEIN PLASTID MOVEMENT IMPAIRED 2"/>
    <property type="match status" value="1"/>
</dbReference>
<feature type="compositionally biased region" description="Polar residues" evidence="4">
    <location>
        <begin position="538"/>
        <end position="553"/>
    </location>
</feature>
<feature type="compositionally biased region" description="Polar residues" evidence="4">
    <location>
        <begin position="49"/>
        <end position="61"/>
    </location>
</feature>
<dbReference type="Proteomes" id="UP001454036">
    <property type="component" value="Unassembled WGS sequence"/>
</dbReference>
<evidence type="ECO:0000256" key="3">
    <source>
        <dbReference type="SAM" id="Coils"/>
    </source>
</evidence>
<feature type="coiled-coil region" evidence="3">
    <location>
        <begin position="379"/>
        <end position="448"/>
    </location>
</feature>
<dbReference type="GO" id="GO:0005829">
    <property type="term" value="C:cytosol"/>
    <property type="evidence" value="ECO:0007669"/>
    <property type="project" value="TreeGrafter"/>
</dbReference>
<gene>
    <name evidence="5" type="ORF">LIER_00752</name>
</gene>
<dbReference type="AlphaFoldDB" id="A0AAV3NN00"/>
<feature type="coiled-coil region" evidence="3">
    <location>
        <begin position="302"/>
        <end position="350"/>
    </location>
</feature>
<dbReference type="InterPro" id="IPR008545">
    <property type="entry name" value="Web"/>
</dbReference>
<protein>
    <submittedName>
        <fullName evidence="5">Uncharacterized protein</fullName>
    </submittedName>
</protein>
<keyword evidence="2 3" id="KW-0175">Coiled coil</keyword>
<dbReference type="EMBL" id="BAABME010000062">
    <property type="protein sequence ID" value="GAA0139143.1"/>
    <property type="molecule type" value="Genomic_DNA"/>
</dbReference>
<comment type="similarity">
    <text evidence="1">Belongs to the WEB family.</text>
</comment>
<evidence type="ECO:0000313" key="5">
    <source>
        <dbReference type="EMBL" id="GAA0139143.1"/>
    </source>
</evidence>